<dbReference type="SUPFAM" id="SSF53335">
    <property type="entry name" value="S-adenosyl-L-methionine-dependent methyltransferases"/>
    <property type="match status" value="1"/>
</dbReference>
<dbReference type="InterPro" id="IPR029063">
    <property type="entry name" value="SAM-dependent_MTases_sf"/>
</dbReference>
<dbReference type="Pfam" id="PF13489">
    <property type="entry name" value="Methyltransf_23"/>
    <property type="match status" value="1"/>
</dbReference>
<keyword evidence="3" id="KW-0489">Methyltransferase</keyword>
<keyword evidence="3" id="KW-0808">Transferase</keyword>
<feature type="domain" description="C-methyltransferase" evidence="2">
    <location>
        <begin position="245"/>
        <end position="402"/>
    </location>
</feature>
<dbReference type="InterPro" id="IPR013630">
    <property type="entry name" value="Methyltransf_Zn-bd_dom_put"/>
</dbReference>
<accession>A0A7X5LIF0</accession>
<comment type="caution">
    <text evidence="3">The sequence shown here is derived from an EMBL/GenBank/DDBJ whole genome shotgun (WGS) entry which is preliminary data.</text>
</comment>
<protein>
    <submittedName>
        <fullName evidence="3">Methyltransferase domain-containing protein</fullName>
    </submittedName>
</protein>
<organism evidence="3 4">
    <name type="scientific">Alteromonas profundi</name>
    <dbReference type="NCBI Taxonomy" id="2696062"/>
    <lineage>
        <taxon>Bacteria</taxon>
        <taxon>Pseudomonadati</taxon>
        <taxon>Pseudomonadota</taxon>
        <taxon>Gammaproteobacteria</taxon>
        <taxon>Alteromonadales</taxon>
        <taxon>Alteromonadaceae</taxon>
        <taxon>Alteromonas/Salinimonas group</taxon>
        <taxon>Alteromonas</taxon>
    </lineage>
</organism>
<name>A0A7X5LIF0_9ALTE</name>
<evidence type="ECO:0000313" key="4">
    <source>
        <dbReference type="Proteomes" id="UP000470213"/>
    </source>
</evidence>
<dbReference type="Proteomes" id="UP000470213">
    <property type="component" value="Unassembled WGS sequence"/>
</dbReference>
<dbReference type="Gene3D" id="3.40.50.150">
    <property type="entry name" value="Vaccinia Virus protein VP39"/>
    <property type="match status" value="1"/>
</dbReference>
<dbReference type="Gene3D" id="6.20.50.110">
    <property type="entry name" value="Methyltransferase, zinc-binding domain"/>
    <property type="match status" value="1"/>
</dbReference>
<dbReference type="RefSeq" id="WP_163083450.1">
    <property type="nucleotide sequence ID" value="NZ_JAAAWN010000001.1"/>
</dbReference>
<reference evidence="3 4" key="1">
    <citation type="submission" date="2020-01" db="EMBL/GenBank/DDBJ databases">
        <authorList>
            <person name="Chen J."/>
            <person name="Zhu S."/>
            <person name="Yang J."/>
        </authorList>
    </citation>
    <scope>NUCLEOTIDE SEQUENCE [LARGE SCALE GENOMIC DNA]</scope>
    <source>
        <strain evidence="3 4">345S023</strain>
    </source>
</reference>
<evidence type="ECO:0000259" key="1">
    <source>
        <dbReference type="Pfam" id="PF08421"/>
    </source>
</evidence>
<dbReference type="Gene3D" id="3.40.50.720">
    <property type="entry name" value="NAD(P)-binding Rossmann-like Domain"/>
    <property type="match status" value="1"/>
</dbReference>
<dbReference type="PANTHER" id="PTHR43861:SF5">
    <property type="entry name" value="BLL5978 PROTEIN"/>
    <property type="match status" value="1"/>
</dbReference>
<dbReference type="GO" id="GO:0032259">
    <property type="term" value="P:methylation"/>
    <property type="evidence" value="ECO:0007669"/>
    <property type="project" value="UniProtKB-KW"/>
</dbReference>
<dbReference type="Pfam" id="PF08484">
    <property type="entry name" value="Methyltransf_14"/>
    <property type="match status" value="1"/>
</dbReference>
<evidence type="ECO:0000313" key="3">
    <source>
        <dbReference type="EMBL" id="NDV89863.1"/>
    </source>
</evidence>
<dbReference type="AlphaFoldDB" id="A0A7X5LIF0"/>
<keyword evidence="4" id="KW-1185">Reference proteome</keyword>
<evidence type="ECO:0000259" key="2">
    <source>
        <dbReference type="Pfam" id="PF08484"/>
    </source>
</evidence>
<gene>
    <name evidence="3" type="ORF">GTH32_01465</name>
</gene>
<sequence>MKCRHCNHLLSLSFVDLGVMPPSNAYLGCEADFEKEVSFPLNILVCDKCWLVQTEDFTRADELFTDDYAYLSSTSSSWVEHAKQFVDGLVECRSLNAESFVVELAANDGYLLQHVVKKGIPCLGIEPTSVAAEIAKSKGVEIQECFFGLEQANRLLKDYPKADAIIGNNVLAHVPDINDFVSGIATILAKTGVLSLEFPHLLNLIKFKQFDTIYHEHFSYLSLTAVSNILASVGLEVFNVEKLSTHGGSLRVWAQHSGHTLKVSRNVFNVLEEEQKFGMCLHETYQNFTHSVDAISRDLKTFLQKAKASNKKIVAYGAAAKGNTLLNYACVDVLDVPVVFDAADSKQGKFMPASHIPILPPSELKHYSPDYVLILPWNIAHEIIAVVKPLVPETCKFVTAIPELSVI</sequence>
<dbReference type="InterPro" id="IPR038576">
    <property type="entry name" value="Methyltransf_Zn-bd_dom_put_sf"/>
</dbReference>
<dbReference type="GO" id="GO:0008168">
    <property type="term" value="F:methyltransferase activity"/>
    <property type="evidence" value="ECO:0007669"/>
    <property type="project" value="UniProtKB-KW"/>
</dbReference>
<dbReference type="Pfam" id="PF08421">
    <property type="entry name" value="Methyltransf_13"/>
    <property type="match status" value="1"/>
</dbReference>
<dbReference type="EMBL" id="JAAAWN010000001">
    <property type="protein sequence ID" value="NDV89863.1"/>
    <property type="molecule type" value="Genomic_DNA"/>
</dbReference>
<dbReference type="PANTHER" id="PTHR43861">
    <property type="entry name" value="TRANS-ACONITATE 2-METHYLTRANSFERASE-RELATED"/>
    <property type="match status" value="1"/>
</dbReference>
<feature type="domain" description="Methyltransferase putative zinc binding" evidence="1">
    <location>
        <begin position="3"/>
        <end position="64"/>
    </location>
</feature>
<dbReference type="InterPro" id="IPR013691">
    <property type="entry name" value="MeTrfase_14"/>
</dbReference>
<proteinExistence type="predicted"/>